<name>A0ABR4Q7S1_9CEST</name>
<dbReference type="Proteomes" id="UP001651158">
    <property type="component" value="Unassembled WGS sequence"/>
</dbReference>
<protein>
    <submittedName>
        <fullName evidence="1">Uncharacterized protein</fullName>
    </submittedName>
</protein>
<accession>A0ABR4Q7S1</accession>
<reference evidence="1 2" key="1">
    <citation type="journal article" date="2022" name="Front. Cell. Infect. Microbiol.">
        <title>The Genomes of Two Strains of Taenia crassiceps the Animal Model for the Study of Human Cysticercosis.</title>
        <authorList>
            <person name="Bobes R.J."/>
            <person name="Estrada K."/>
            <person name="Rios-Valencia D.G."/>
            <person name="Calderon-Gallegos A."/>
            <person name="de la Torre P."/>
            <person name="Carrero J.C."/>
            <person name="Sanchez-Flores A."/>
            <person name="Laclette J.P."/>
        </authorList>
    </citation>
    <scope>NUCLEOTIDE SEQUENCE [LARGE SCALE GENOMIC DNA]</scope>
    <source>
        <strain evidence="1">WFUcys</strain>
    </source>
</reference>
<organism evidence="1 2">
    <name type="scientific">Taenia crassiceps</name>
    <dbReference type="NCBI Taxonomy" id="6207"/>
    <lineage>
        <taxon>Eukaryota</taxon>
        <taxon>Metazoa</taxon>
        <taxon>Spiralia</taxon>
        <taxon>Lophotrochozoa</taxon>
        <taxon>Platyhelminthes</taxon>
        <taxon>Cestoda</taxon>
        <taxon>Eucestoda</taxon>
        <taxon>Cyclophyllidea</taxon>
        <taxon>Taeniidae</taxon>
        <taxon>Taenia</taxon>
    </lineage>
</organism>
<evidence type="ECO:0000313" key="1">
    <source>
        <dbReference type="EMBL" id="KAL5105622.1"/>
    </source>
</evidence>
<dbReference type="EMBL" id="JAKROA010000007">
    <property type="protein sequence ID" value="KAL5105622.1"/>
    <property type="molecule type" value="Genomic_DNA"/>
</dbReference>
<comment type="caution">
    <text evidence="1">The sequence shown here is derived from an EMBL/GenBank/DDBJ whole genome shotgun (WGS) entry which is preliminary data.</text>
</comment>
<evidence type="ECO:0000313" key="2">
    <source>
        <dbReference type="Proteomes" id="UP001651158"/>
    </source>
</evidence>
<gene>
    <name evidence="1" type="ORF">TcWFU_000466</name>
</gene>
<keyword evidence="2" id="KW-1185">Reference proteome</keyword>
<sequence>MECLFDRTFLPRGPCAGNVHRFRPPAPCRAYVLESAGQHEISLTRTDTRRLNRITGERGAPENHLVMKPFVEVSATACFGHEDDFLESSYDRRKSSPVVDEDGGNASAASKLDKVRLNIPQVGQRRPLRCFVVVLSPPRFNCS</sequence>
<proteinExistence type="predicted"/>